<dbReference type="EMBL" id="JAHKNI010000007">
    <property type="protein sequence ID" value="MBU3064087.1"/>
    <property type="molecule type" value="Genomic_DNA"/>
</dbReference>
<feature type="region of interest" description="Disordered" evidence="1">
    <location>
        <begin position="34"/>
        <end position="55"/>
    </location>
</feature>
<protein>
    <submittedName>
        <fullName evidence="2">Uncharacterized protein</fullName>
    </submittedName>
</protein>
<keyword evidence="3" id="KW-1185">Reference proteome</keyword>
<gene>
    <name evidence="2" type="ORF">KO481_21460</name>
</gene>
<evidence type="ECO:0000313" key="3">
    <source>
        <dbReference type="Proteomes" id="UP000733379"/>
    </source>
</evidence>
<dbReference type="RefSeq" id="WP_215919117.1">
    <property type="nucleotide sequence ID" value="NZ_JAHKNI010000007.1"/>
</dbReference>
<dbReference type="Proteomes" id="UP000733379">
    <property type="component" value="Unassembled WGS sequence"/>
</dbReference>
<evidence type="ECO:0000313" key="2">
    <source>
        <dbReference type="EMBL" id="MBU3064087.1"/>
    </source>
</evidence>
<organism evidence="2 3">
    <name type="scientific">Nocardia albiluteola</name>
    <dbReference type="NCBI Taxonomy" id="2842303"/>
    <lineage>
        <taxon>Bacteria</taxon>
        <taxon>Bacillati</taxon>
        <taxon>Actinomycetota</taxon>
        <taxon>Actinomycetes</taxon>
        <taxon>Mycobacteriales</taxon>
        <taxon>Nocardiaceae</taxon>
        <taxon>Nocardia</taxon>
    </lineage>
</organism>
<comment type="caution">
    <text evidence="2">The sequence shown here is derived from an EMBL/GenBank/DDBJ whole genome shotgun (WGS) entry which is preliminary data.</text>
</comment>
<reference evidence="2 3" key="1">
    <citation type="submission" date="2021-06" db="EMBL/GenBank/DDBJ databases">
        <title>Actinomycetes sequencing.</title>
        <authorList>
            <person name="Shan Q."/>
        </authorList>
    </citation>
    <scope>NUCLEOTIDE SEQUENCE [LARGE SCALE GENOMIC DNA]</scope>
    <source>
        <strain evidence="2 3">NEAU-G5</strain>
    </source>
</reference>
<proteinExistence type="predicted"/>
<evidence type="ECO:0000256" key="1">
    <source>
        <dbReference type="SAM" id="MobiDB-lite"/>
    </source>
</evidence>
<sequence length="55" mass="5671">MATAQVAPLELLVDGVVSFIAALSEQDFQALVSQARPPDPDPADTAAVHRIGEAA</sequence>
<name>A0ABS6B1A4_9NOCA</name>
<accession>A0ABS6B1A4</accession>